<dbReference type="GO" id="GO:0016740">
    <property type="term" value="F:transferase activity"/>
    <property type="evidence" value="ECO:0007669"/>
    <property type="project" value="UniProtKB-KW"/>
</dbReference>
<accession>A0A5B8RY92</accession>
<proteinExistence type="predicted"/>
<feature type="domain" description="Polymerase beta nucleotidyltransferase" evidence="1">
    <location>
        <begin position="8"/>
        <end position="95"/>
    </location>
</feature>
<dbReference type="CDD" id="cd05403">
    <property type="entry name" value="NT_KNTase_like"/>
    <property type="match status" value="1"/>
</dbReference>
<dbReference type="Pfam" id="PF18765">
    <property type="entry name" value="Polbeta"/>
    <property type="match status" value="1"/>
</dbReference>
<dbReference type="NCBIfam" id="NF047752">
    <property type="entry name" value="MntA_antitoxin"/>
    <property type="match status" value="1"/>
</dbReference>
<dbReference type="OrthoDB" id="9793109at2"/>
<keyword evidence="2" id="KW-0808">Transferase</keyword>
<dbReference type="PANTHER" id="PTHR43852:SF2">
    <property type="entry name" value="PROTEIN ADENYLYLTRANSFERASE MNTA"/>
    <property type="match status" value="1"/>
</dbReference>
<dbReference type="Gene3D" id="3.30.460.10">
    <property type="entry name" value="Beta Polymerase, domain 2"/>
    <property type="match status" value="1"/>
</dbReference>
<gene>
    <name evidence="2" type="ORF">FOZ74_09680</name>
</gene>
<dbReference type="AlphaFoldDB" id="A0A5B8RY92"/>
<dbReference type="InterPro" id="IPR041633">
    <property type="entry name" value="Polbeta"/>
</dbReference>
<dbReference type="InterPro" id="IPR052930">
    <property type="entry name" value="TA_antitoxin_MntA"/>
</dbReference>
<dbReference type="EMBL" id="CP042344">
    <property type="protein sequence ID" value="QEA14549.1"/>
    <property type="molecule type" value="Genomic_DNA"/>
</dbReference>
<name>A0A5B8RY92_9BURK</name>
<dbReference type="PANTHER" id="PTHR43852">
    <property type="entry name" value="NUCLEOTIDYLTRANSFERASE"/>
    <property type="match status" value="1"/>
</dbReference>
<sequence>MPSDLLESLRAVLRGFPSVRLAVLFDSTAQGRARADSDLDLAVDAGRALTAAQRLQLVRALAQKTGRAVDLVDLTDVGVPLLGQIARHGKRVVGSSADFGRLIHRSLIEEADFMPLRQRMLDERRRAWIGR</sequence>
<dbReference type="KEGG" id="cof:FOZ74_09680"/>
<evidence type="ECO:0000313" key="3">
    <source>
        <dbReference type="Proteomes" id="UP000321199"/>
    </source>
</evidence>
<evidence type="ECO:0000259" key="1">
    <source>
        <dbReference type="Pfam" id="PF18765"/>
    </source>
</evidence>
<dbReference type="Proteomes" id="UP000321199">
    <property type="component" value="Chromosome"/>
</dbReference>
<reference evidence="2 3" key="1">
    <citation type="submission" date="2019-07" db="EMBL/GenBank/DDBJ databases">
        <title>Complete genome sequence of Comamonas sp. NLF 7-7 isolated from livestock.</title>
        <authorList>
            <person name="Kim D.H."/>
            <person name="Kim J.G."/>
        </authorList>
    </citation>
    <scope>NUCLEOTIDE SEQUENCE [LARGE SCALE GENOMIC DNA]</scope>
    <source>
        <strain evidence="2 3">NLF 7-7</strain>
    </source>
</reference>
<organism evidence="2 3">
    <name type="scientific">Comamonas flocculans</name>
    <dbReference type="NCBI Taxonomy" id="2597701"/>
    <lineage>
        <taxon>Bacteria</taxon>
        <taxon>Pseudomonadati</taxon>
        <taxon>Pseudomonadota</taxon>
        <taxon>Betaproteobacteria</taxon>
        <taxon>Burkholderiales</taxon>
        <taxon>Comamonadaceae</taxon>
        <taxon>Comamonas</taxon>
    </lineage>
</organism>
<keyword evidence="3" id="KW-1185">Reference proteome</keyword>
<dbReference type="SUPFAM" id="SSF81301">
    <property type="entry name" value="Nucleotidyltransferase"/>
    <property type="match status" value="1"/>
</dbReference>
<protein>
    <submittedName>
        <fullName evidence="2">Nucleotidyltransferase domain-containing protein</fullName>
    </submittedName>
</protein>
<dbReference type="InterPro" id="IPR043519">
    <property type="entry name" value="NT_sf"/>
</dbReference>
<evidence type="ECO:0000313" key="2">
    <source>
        <dbReference type="EMBL" id="QEA14549.1"/>
    </source>
</evidence>